<dbReference type="PANTHER" id="PTHR23249:SF16">
    <property type="entry name" value="TRAFFICKING PROTEIN PARTICLE COMPLEX SUBUNIT 1"/>
    <property type="match status" value="1"/>
</dbReference>
<gene>
    <name evidence="7" type="primary">BET5</name>
    <name evidence="7" type="ORF">MVES_002487</name>
</gene>
<reference evidence="7 8" key="1">
    <citation type="submission" date="2017-10" db="EMBL/GenBank/DDBJ databases">
        <title>A novel species of cold-tolerant Malassezia isolated from bats.</title>
        <authorList>
            <person name="Lorch J.M."/>
            <person name="Palmer J.M."/>
            <person name="Vanderwolf K.J."/>
            <person name="Schmidt K.Z."/>
            <person name="Verant M.L."/>
            <person name="Weller T.J."/>
            <person name="Blehert D.S."/>
        </authorList>
    </citation>
    <scope>NUCLEOTIDE SEQUENCE [LARGE SCALE GENOMIC DNA]</scope>
    <source>
        <strain evidence="7 8">NWHC:44797-103</strain>
    </source>
</reference>
<evidence type="ECO:0000256" key="3">
    <source>
        <dbReference type="ARBA" id="ARBA00022892"/>
    </source>
</evidence>
<dbReference type="STRING" id="2020962.A0A2N1JAX1"/>
<dbReference type="RefSeq" id="XP_056063434.1">
    <property type="nucleotide sequence ID" value="XM_056207459.1"/>
</dbReference>
<comment type="similarity">
    <text evidence="5">Belongs to the TRAPP small subunits family. BET5 subfamily.</text>
</comment>
<evidence type="ECO:0000313" key="8">
    <source>
        <dbReference type="Proteomes" id="UP000232875"/>
    </source>
</evidence>
<evidence type="ECO:0000256" key="6">
    <source>
        <dbReference type="RuleBase" id="RU366065"/>
    </source>
</evidence>
<proteinExistence type="inferred from homology"/>
<evidence type="ECO:0000313" key="7">
    <source>
        <dbReference type="EMBL" id="PKI83700.1"/>
    </source>
</evidence>
<evidence type="ECO:0000256" key="1">
    <source>
        <dbReference type="ARBA" id="ARBA00022448"/>
    </source>
</evidence>
<keyword evidence="3 6" id="KW-0931">ER-Golgi transport</keyword>
<evidence type="ECO:0000256" key="5">
    <source>
        <dbReference type="ARBA" id="ARBA00038167"/>
    </source>
</evidence>
<dbReference type="GO" id="GO:0030008">
    <property type="term" value="C:TRAPP complex"/>
    <property type="evidence" value="ECO:0007669"/>
    <property type="project" value="UniProtKB-UniRule"/>
</dbReference>
<organism evidence="7 8">
    <name type="scientific">Malassezia vespertilionis</name>
    <dbReference type="NCBI Taxonomy" id="2020962"/>
    <lineage>
        <taxon>Eukaryota</taxon>
        <taxon>Fungi</taxon>
        <taxon>Dikarya</taxon>
        <taxon>Basidiomycota</taxon>
        <taxon>Ustilaginomycotina</taxon>
        <taxon>Malasseziomycetes</taxon>
        <taxon>Malasseziales</taxon>
        <taxon>Malasseziaceae</taxon>
        <taxon>Malassezia</taxon>
    </lineage>
</organism>
<evidence type="ECO:0000256" key="4">
    <source>
        <dbReference type="ARBA" id="ARBA00023034"/>
    </source>
</evidence>
<dbReference type="InterPro" id="IPR007233">
    <property type="entry name" value="TRAPPC"/>
</dbReference>
<dbReference type="Pfam" id="PF04099">
    <property type="entry name" value="Sybindin"/>
    <property type="match status" value="1"/>
</dbReference>
<dbReference type="OrthoDB" id="3364529at2759"/>
<dbReference type="GeneID" id="80902140"/>
<dbReference type="InterPro" id="IPR011012">
    <property type="entry name" value="Longin-like_dom_sf"/>
</dbReference>
<dbReference type="GO" id="GO:0005794">
    <property type="term" value="C:Golgi apparatus"/>
    <property type="evidence" value="ECO:0007669"/>
    <property type="project" value="UniProtKB-SubCell"/>
</dbReference>
<dbReference type="Gene3D" id="3.30.450.70">
    <property type="match status" value="1"/>
</dbReference>
<dbReference type="SUPFAM" id="SSF64356">
    <property type="entry name" value="SNARE-like"/>
    <property type="match status" value="1"/>
</dbReference>
<keyword evidence="4 6" id="KW-0333">Golgi apparatus</keyword>
<comment type="subcellular location">
    <subcellularLocation>
        <location evidence="6">Endoplasmic reticulum</location>
    </subcellularLocation>
    <subcellularLocation>
        <location evidence="6">Golgi apparatus</location>
        <location evidence="6">cis-Golgi network</location>
    </subcellularLocation>
</comment>
<comment type="subunit">
    <text evidence="6">Part of the multisubunit transport protein particle (TRAPP) complex.</text>
</comment>
<evidence type="ECO:0000256" key="2">
    <source>
        <dbReference type="ARBA" id="ARBA00022824"/>
    </source>
</evidence>
<accession>A0A2N1JAX1</accession>
<dbReference type="GO" id="GO:0005783">
    <property type="term" value="C:endoplasmic reticulum"/>
    <property type="evidence" value="ECO:0007669"/>
    <property type="project" value="UniProtKB-SubCell"/>
</dbReference>
<dbReference type="AlphaFoldDB" id="A0A2N1JAX1"/>
<dbReference type="EMBL" id="KZ454991">
    <property type="protein sequence ID" value="PKI83700.1"/>
    <property type="molecule type" value="Genomic_DNA"/>
</dbReference>
<protein>
    <recommendedName>
        <fullName evidence="6">Trafficking protein particle complex subunit</fullName>
    </recommendedName>
</protein>
<name>A0A2N1JAX1_9BASI</name>
<dbReference type="GO" id="GO:0006888">
    <property type="term" value="P:endoplasmic reticulum to Golgi vesicle-mediated transport"/>
    <property type="evidence" value="ECO:0007669"/>
    <property type="project" value="UniProtKB-UniRule"/>
</dbReference>
<dbReference type="PANTHER" id="PTHR23249">
    <property type="entry name" value="TRAFFICKING PROTEIN PARTICLE COMPLEX SUBUNIT"/>
    <property type="match status" value="1"/>
</dbReference>
<dbReference type="SMART" id="SM01399">
    <property type="entry name" value="Sybindin"/>
    <property type="match status" value="1"/>
</dbReference>
<sequence>MAQRVYSLWIFDRHCQVIYHQDWSQLHAQVAGASAAASAASFTSSLGATLQRAAGGASSEARTEGKHGAAALRFPGETLPDVSRHVASQDTAPENIESAALPFDEEAKLLYGLVYSLRNMVRKLGGKNESFYSFSTSTYTLSHLQTPTMYTFVMITDPPPARSDAGKALATNLAGLNPIPGTMGMTLRGVMHELWCGPWVKYAASHPIVDCTEREAAAGAYARN</sequence>
<keyword evidence="8" id="KW-1185">Reference proteome</keyword>
<keyword evidence="1 6" id="KW-0813">Transport</keyword>
<keyword evidence="2 6" id="KW-0256">Endoplasmic reticulum</keyword>
<dbReference type="Proteomes" id="UP000232875">
    <property type="component" value="Unassembled WGS sequence"/>
</dbReference>